<keyword evidence="2" id="KW-1185">Reference proteome</keyword>
<dbReference type="Proteomes" id="UP001152320">
    <property type="component" value="Chromosome 6"/>
</dbReference>
<dbReference type="EMBL" id="JAIZAY010000006">
    <property type="protein sequence ID" value="KAJ8039647.1"/>
    <property type="molecule type" value="Genomic_DNA"/>
</dbReference>
<name>A0A9Q1C6P3_HOLLE</name>
<dbReference type="OrthoDB" id="6434680at2759"/>
<protein>
    <submittedName>
        <fullName evidence="1">Uncharacterized protein</fullName>
    </submittedName>
</protein>
<comment type="caution">
    <text evidence="1">The sequence shown here is derived from an EMBL/GenBank/DDBJ whole genome shotgun (WGS) entry which is preliminary data.</text>
</comment>
<evidence type="ECO:0000313" key="1">
    <source>
        <dbReference type="EMBL" id="KAJ8039647.1"/>
    </source>
</evidence>
<proteinExistence type="predicted"/>
<evidence type="ECO:0000313" key="2">
    <source>
        <dbReference type="Proteomes" id="UP001152320"/>
    </source>
</evidence>
<sequence length="269" mass="30439">MGSGSPQNREKCIRTPSIEELVEFIVDAAKEANYPIYGKLSFRSKESAQNEGKRDKPFSSENIACKEDLIGWSHLHDLELPSVGPEKVGLLICQDTPEALTPLEARMGEVGQPCAIRTKLGWCVNGPMGQGRVDRATAYFVSHGEDLDFQIKKFWKIDSNDPLSHDMREMSVADKKAVSVWEETVCLKQGHYELGIPFKETPFKLPNNREVAEQRLWSLGRHLKRDSSLYEQYRQDMEDMLIKMPNSRGKLKVKRLSNKKPVAIFGASA</sequence>
<organism evidence="1 2">
    <name type="scientific">Holothuria leucospilota</name>
    <name type="common">Black long sea cucumber</name>
    <name type="synonym">Mertensiothuria leucospilota</name>
    <dbReference type="NCBI Taxonomy" id="206669"/>
    <lineage>
        <taxon>Eukaryota</taxon>
        <taxon>Metazoa</taxon>
        <taxon>Echinodermata</taxon>
        <taxon>Eleutherozoa</taxon>
        <taxon>Echinozoa</taxon>
        <taxon>Holothuroidea</taxon>
        <taxon>Aspidochirotacea</taxon>
        <taxon>Aspidochirotida</taxon>
        <taxon>Holothuriidae</taxon>
        <taxon>Holothuria</taxon>
    </lineage>
</organism>
<gene>
    <name evidence="1" type="ORF">HOLleu_13709</name>
</gene>
<reference evidence="1" key="1">
    <citation type="submission" date="2021-10" db="EMBL/GenBank/DDBJ databases">
        <title>Tropical sea cucumber genome reveals ecological adaptation and Cuvierian tubules defense mechanism.</title>
        <authorList>
            <person name="Chen T."/>
        </authorList>
    </citation>
    <scope>NUCLEOTIDE SEQUENCE</scope>
    <source>
        <strain evidence="1">Nanhai2018</strain>
        <tissue evidence="1">Muscle</tissue>
    </source>
</reference>
<accession>A0A9Q1C6P3</accession>
<dbReference type="AlphaFoldDB" id="A0A9Q1C6P3"/>
<dbReference type="PANTHER" id="PTHR47331:SF1">
    <property type="entry name" value="GAG-LIKE PROTEIN"/>
    <property type="match status" value="1"/>
</dbReference>
<dbReference type="PANTHER" id="PTHR47331">
    <property type="entry name" value="PHD-TYPE DOMAIN-CONTAINING PROTEIN"/>
    <property type="match status" value="1"/>
</dbReference>